<keyword evidence="2" id="KW-1185">Reference proteome</keyword>
<proteinExistence type="predicted"/>
<accession>A0ABS2FMT4</accession>
<dbReference type="RefSeq" id="WP_204685120.1">
    <property type="nucleotide sequence ID" value="NZ_JACJLU010000002.1"/>
</dbReference>
<evidence type="ECO:0000313" key="2">
    <source>
        <dbReference type="Proteomes" id="UP000775500"/>
    </source>
</evidence>
<sequence length="90" mass="10744">MKSTIYSFGILKLNREHKGFIKKVNRYLKTHRNRYWGMYENLTGIVQKRLLSAFSIEGNTIFFITNPQYSETIVLLPTECKDYEERMCLL</sequence>
<comment type="caution">
    <text evidence="1">The sequence shown here is derived from an EMBL/GenBank/DDBJ whole genome shotgun (WGS) entry which is preliminary data.</text>
</comment>
<organism evidence="1 2">
    <name type="scientific">Faecalicoccus acidiformans</name>
    <dbReference type="NCBI Taxonomy" id="915173"/>
    <lineage>
        <taxon>Bacteria</taxon>
        <taxon>Bacillati</taxon>
        <taxon>Bacillota</taxon>
        <taxon>Erysipelotrichia</taxon>
        <taxon>Erysipelotrichales</taxon>
        <taxon>Erysipelotrichaceae</taxon>
        <taxon>Faecalicoccus</taxon>
    </lineage>
</organism>
<protein>
    <submittedName>
        <fullName evidence="1">Uncharacterized protein</fullName>
    </submittedName>
</protein>
<name>A0ABS2FMT4_9FIRM</name>
<dbReference type="Proteomes" id="UP000775500">
    <property type="component" value="Unassembled WGS sequence"/>
</dbReference>
<dbReference type="EMBL" id="JACJLU010000002">
    <property type="protein sequence ID" value="MBM6831092.1"/>
    <property type="molecule type" value="Genomic_DNA"/>
</dbReference>
<reference evidence="1 2" key="1">
    <citation type="journal article" date="2021" name="Sci. Rep.">
        <title>The distribution of antibiotic resistance genes in chicken gut microbiota commensals.</title>
        <authorList>
            <person name="Juricova H."/>
            <person name="Matiasovicova J."/>
            <person name="Kubasova T."/>
            <person name="Cejkova D."/>
            <person name="Rychlik I."/>
        </authorList>
    </citation>
    <scope>NUCLEOTIDE SEQUENCE [LARGE SCALE GENOMIC DNA]</scope>
    <source>
        <strain evidence="1 2">An423</strain>
    </source>
</reference>
<gene>
    <name evidence="1" type="ORF">H5982_03070</name>
</gene>
<evidence type="ECO:0000313" key="1">
    <source>
        <dbReference type="EMBL" id="MBM6831092.1"/>
    </source>
</evidence>